<evidence type="ECO:0000256" key="1">
    <source>
        <dbReference type="SAM" id="Phobius"/>
    </source>
</evidence>
<proteinExistence type="predicted"/>
<accession>A0A4Q5IXQ6</accession>
<name>A0A4Q5IXQ6_9ACTN</name>
<keyword evidence="1" id="KW-0472">Membrane</keyword>
<keyword evidence="1" id="KW-0812">Transmembrane</keyword>
<dbReference type="AlphaFoldDB" id="A0A4Q5IXQ6"/>
<dbReference type="OrthoDB" id="3828130at2"/>
<evidence type="ECO:0000313" key="3">
    <source>
        <dbReference type="Proteomes" id="UP000291189"/>
    </source>
</evidence>
<protein>
    <submittedName>
        <fullName evidence="2">Uncharacterized protein</fullName>
    </submittedName>
</protein>
<organism evidence="2 3">
    <name type="scientific">Nocardioides iriomotensis</name>
    <dbReference type="NCBI Taxonomy" id="715784"/>
    <lineage>
        <taxon>Bacteria</taxon>
        <taxon>Bacillati</taxon>
        <taxon>Actinomycetota</taxon>
        <taxon>Actinomycetes</taxon>
        <taxon>Propionibacteriales</taxon>
        <taxon>Nocardioidaceae</taxon>
        <taxon>Nocardioides</taxon>
    </lineage>
</organism>
<sequence>MKKGTSTVRSKLASLLWLVAVVCALFLAVGALLVALKANQDNAVVTFILDGADTLDLGVFSREDGIFTFAKDPNQVKSALVNWGLAALAFLVVGKIVDRVIRP</sequence>
<feature type="transmembrane region" description="Helical" evidence="1">
    <location>
        <begin position="12"/>
        <end position="36"/>
    </location>
</feature>
<dbReference type="EMBL" id="SDPU01000035">
    <property type="protein sequence ID" value="RYU09729.1"/>
    <property type="molecule type" value="Genomic_DNA"/>
</dbReference>
<reference evidence="2 3" key="1">
    <citation type="submission" date="2019-01" db="EMBL/GenBank/DDBJ databases">
        <title>Nocardioides guangzhouensis sp. nov., an actinobacterium isolated from soil.</title>
        <authorList>
            <person name="Fu Y."/>
            <person name="Cai Y."/>
            <person name="Lin Z."/>
            <person name="Chen P."/>
        </authorList>
    </citation>
    <scope>NUCLEOTIDE SEQUENCE [LARGE SCALE GENOMIC DNA]</scope>
    <source>
        <strain evidence="2 3">NBRC 105384</strain>
    </source>
</reference>
<keyword evidence="3" id="KW-1185">Reference proteome</keyword>
<gene>
    <name evidence="2" type="ORF">ETU37_19945</name>
</gene>
<evidence type="ECO:0000313" key="2">
    <source>
        <dbReference type="EMBL" id="RYU09729.1"/>
    </source>
</evidence>
<keyword evidence="1" id="KW-1133">Transmembrane helix</keyword>
<feature type="transmembrane region" description="Helical" evidence="1">
    <location>
        <begin position="80"/>
        <end position="97"/>
    </location>
</feature>
<comment type="caution">
    <text evidence="2">The sequence shown here is derived from an EMBL/GenBank/DDBJ whole genome shotgun (WGS) entry which is preliminary data.</text>
</comment>
<dbReference type="Proteomes" id="UP000291189">
    <property type="component" value="Unassembled WGS sequence"/>
</dbReference>